<evidence type="ECO:0000313" key="2">
    <source>
        <dbReference type="EMBL" id="CAE8685755.1"/>
    </source>
</evidence>
<dbReference type="EMBL" id="CAJNNW010026479">
    <property type="protein sequence ID" value="CAE8685755.1"/>
    <property type="molecule type" value="Genomic_DNA"/>
</dbReference>
<evidence type="ECO:0000256" key="1">
    <source>
        <dbReference type="SAM" id="MobiDB-lite"/>
    </source>
</evidence>
<reference evidence="2" key="1">
    <citation type="submission" date="2021-02" db="EMBL/GenBank/DDBJ databases">
        <authorList>
            <person name="Dougan E. K."/>
            <person name="Rhodes N."/>
            <person name="Thang M."/>
            <person name="Chan C."/>
        </authorList>
    </citation>
    <scope>NUCLEOTIDE SEQUENCE</scope>
</reference>
<proteinExistence type="predicted"/>
<evidence type="ECO:0000313" key="3">
    <source>
        <dbReference type="Proteomes" id="UP000626109"/>
    </source>
</evidence>
<dbReference type="AlphaFoldDB" id="A0A813JV45"/>
<feature type="region of interest" description="Disordered" evidence="1">
    <location>
        <begin position="145"/>
        <end position="169"/>
    </location>
</feature>
<feature type="compositionally biased region" description="Polar residues" evidence="1">
    <location>
        <begin position="150"/>
        <end position="159"/>
    </location>
</feature>
<dbReference type="Proteomes" id="UP000626109">
    <property type="component" value="Unassembled WGS sequence"/>
</dbReference>
<protein>
    <submittedName>
        <fullName evidence="2">Uncharacterized protein</fullName>
    </submittedName>
</protein>
<gene>
    <name evidence="2" type="ORF">PGLA2088_LOCUS24634</name>
</gene>
<sequence>MREQSSSAGDCPESGQHLAAWCARQRKVLEERLARRRIATDREAKQLELAETWVAHPTLLSRQLFLASSCQGSSSSSAKVRCSVGAPLSPPAAAGSGLRRLLEQRRRVEEACRTEASMPRAVAKPILSKVPGIGPDELEAWARERRQRLQRSTEQSASPRSDGGLSPGKDANCIIRDLQSLQCPQQAVTSAGLEFVAKVSERRRAQLLKLSSRQQGPVGV</sequence>
<accession>A0A813JV45</accession>
<organism evidence="2 3">
    <name type="scientific">Polarella glacialis</name>
    <name type="common">Dinoflagellate</name>
    <dbReference type="NCBI Taxonomy" id="89957"/>
    <lineage>
        <taxon>Eukaryota</taxon>
        <taxon>Sar</taxon>
        <taxon>Alveolata</taxon>
        <taxon>Dinophyceae</taxon>
        <taxon>Suessiales</taxon>
        <taxon>Suessiaceae</taxon>
        <taxon>Polarella</taxon>
    </lineage>
</organism>
<name>A0A813JV45_POLGL</name>
<comment type="caution">
    <text evidence="2">The sequence shown here is derived from an EMBL/GenBank/DDBJ whole genome shotgun (WGS) entry which is preliminary data.</text>
</comment>